<dbReference type="RefSeq" id="YP_010775960.1">
    <property type="nucleotide sequence ID" value="NC_075034.1"/>
</dbReference>
<dbReference type="InterPro" id="IPR003131">
    <property type="entry name" value="T1-type_BTB"/>
</dbReference>
<dbReference type="Gene3D" id="3.30.710.10">
    <property type="entry name" value="Potassium Channel Kv1.1, Chain A"/>
    <property type="match status" value="1"/>
</dbReference>
<dbReference type="Pfam" id="PF02214">
    <property type="entry name" value="BTB_2"/>
    <property type="match status" value="1"/>
</dbReference>
<evidence type="ECO:0000259" key="1">
    <source>
        <dbReference type="Pfam" id="PF02214"/>
    </source>
</evidence>
<sequence>MFREIIIQTNNATICTTYSTISSIKLFTDNIRPETNIVYLNIDASIVDGILNNVRQGLNAFTNYENYDFTMCTNINCVLINIGGRKFYLPKSLLLDFDFFSEILSETEFDYGQNIIDRSPYSFDKIIDLIDCGDISNTKFFPQDILTDLHFYRYKKIIGKLFIDNDFSYLKINGNIYDATLGCDYDVDGYQDNIEDGDFENYDIFTNDFISKDPTHCVLWFDKYVWKLDIESIAKKIKLNDTPLSEYYSHSLDKFDPIYECPDSIEPYYTTIDSNGYTVIYFLFPNASSPLICIPKNVGIISHKLVHKEWYQPSIIKETYTKYFPKTSIVEIDLNDVLKVIEKNFYAKILLITNLYIYSEGVNYTYAEIVNNGKIVCRSTLSKYQDSYTINLFNQTNDCITYGISNHDNSKLILYSDKETEHNITLKFKSPY</sequence>
<dbReference type="InterPro" id="IPR011333">
    <property type="entry name" value="SKP1/BTB/POZ_sf"/>
</dbReference>
<dbReference type="GO" id="GO:0051260">
    <property type="term" value="P:protein homooligomerization"/>
    <property type="evidence" value="ECO:0007669"/>
    <property type="project" value="InterPro"/>
</dbReference>
<name>A0A167R1S2_9VIRU</name>
<accession>A0A167R1S2</accession>
<reference evidence="2 3" key="1">
    <citation type="journal article" date="2016" name="Genome Announc.">
        <title>Complete Genome Sequence of a New Megavirus Family Member Isolated from an Inland Water Lake for the First Time in India.</title>
        <authorList>
            <person name="Chatterjee A."/>
            <person name="Ali F."/>
            <person name="Bange D."/>
            <person name="Kondabagil K."/>
        </authorList>
    </citation>
    <scope>NUCLEOTIDE SEQUENCE [LARGE SCALE GENOMIC DNA]</scope>
    <source>
        <strain evidence="2">1</strain>
    </source>
</reference>
<dbReference type="Proteomes" id="UP000241365">
    <property type="component" value="Segment"/>
</dbReference>
<dbReference type="EMBL" id="KU877344">
    <property type="protein sequence ID" value="ANB50209.1"/>
    <property type="molecule type" value="Genomic_DNA"/>
</dbReference>
<dbReference type="SUPFAM" id="SSF54695">
    <property type="entry name" value="POZ domain"/>
    <property type="match status" value="1"/>
</dbReference>
<dbReference type="KEGG" id="vg:80512571"/>
<evidence type="ECO:0000313" key="2">
    <source>
        <dbReference type="EMBL" id="ANB50209.1"/>
    </source>
</evidence>
<organism evidence="2 3">
    <name type="scientific">Powai lake megavirus</name>
    <dbReference type="NCBI Taxonomy" id="1842663"/>
    <lineage>
        <taxon>Viruses</taxon>
        <taxon>Varidnaviria</taxon>
        <taxon>Bamfordvirae</taxon>
        <taxon>Nucleocytoviricota</taxon>
        <taxon>Megaviricetes</taxon>
        <taxon>Imitervirales</taxon>
        <taxon>Mimiviridae</taxon>
        <taxon>Megamimivirinae</taxon>
        <taxon>Megavirus</taxon>
        <taxon>Megavirus powaiense</taxon>
    </lineage>
</organism>
<feature type="domain" description="Potassium channel tetramerisation-type BTB" evidence="1">
    <location>
        <begin position="78"/>
        <end position="156"/>
    </location>
</feature>
<proteinExistence type="predicted"/>
<keyword evidence="3" id="KW-1185">Reference proteome</keyword>
<protein>
    <recommendedName>
        <fullName evidence="1">Potassium channel tetramerisation-type BTB domain-containing protein</fullName>
    </recommendedName>
</protein>
<evidence type="ECO:0000313" key="3">
    <source>
        <dbReference type="Proteomes" id="UP000241365"/>
    </source>
</evidence>
<dbReference type="GeneID" id="80512571"/>